<dbReference type="InterPro" id="IPR007553">
    <property type="entry name" value="2-thiour_desulf"/>
</dbReference>
<accession>A0A975HMX1</accession>
<dbReference type="KEGG" id="pxi:J5O05_18890"/>
<dbReference type="PANTHER" id="PTHR30087">
    <property type="entry name" value="INNER MEMBRANE PROTEIN"/>
    <property type="match status" value="1"/>
</dbReference>
<dbReference type="EMBL" id="CP072135">
    <property type="protein sequence ID" value="QTH73553.1"/>
    <property type="molecule type" value="Genomic_DNA"/>
</dbReference>
<keyword evidence="2" id="KW-1185">Reference proteome</keyword>
<dbReference type="PANTHER" id="PTHR30087:SF1">
    <property type="entry name" value="HYPOTHETICAL CYTOSOLIC PROTEIN"/>
    <property type="match status" value="1"/>
</dbReference>
<name>A0A975HMX1_9GAMM</name>
<protein>
    <submittedName>
        <fullName evidence="1">DUF523 domain-containing protein</fullName>
    </submittedName>
</protein>
<dbReference type="RefSeq" id="WP_208845165.1">
    <property type="nucleotide sequence ID" value="NZ_CP072135.1"/>
</dbReference>
<keyword evidence="1" id="KW-0614">Plasmid</keyword>
<dbReference type="Pfam" id="PF04463">
    <property type="entry name" value="2-thiour_desulf"/>
    <property type="match status" value="1"/>
</dbReference>
<evidence type="ECO:0000313" key="1">
    <source>
        <dbReference type="EMBL" id="QTH73553.1"/>
    </source>
</evidence>
<gene>
    <name evidence="1" type="ORF">J5O05_18890</name>
</gene>
<geneLocation type="plasmid" evidence="1 2">
    <name>unnamed5</name>
</geneLocation>
<organism evidence="1 2">
    <name type="scientific">Pseudoalteromonas xiamenensis</name>
    <dbReference type="NCBI Taxonomy" id="882626"/>
    <lineage>
        <taxon>Bacteria</taxon>
        <taxon>Pseudomonadati</taxon>
        <taxon>Pseudomonadota</taxon>
        <taxon>Gammaproteobacteria</taxon>
        <taxon>Alteromonadales</taxon>
        <taxon>Pseudoalteromonadaceae</taxon>
        <taxon>Pseudoalteromonas</taxon>
    </lineage>
</organism>
<evidence type="ECO:0000313" key="2">
    <source>
        <dbReference type="Proteomes" id="UP000664904"/>
    </source>
</evidence>
<dbReference type="AlphaFoldDB" id="A0A975HMX1"/>
<proteinExistence type="predicted"/>
<dbReference type="Proteomes" id="UP000664904">
    <property type="component" value="Plasmid unnamed5"/>
</dbReference>
<sequence length="167" mass="18263">MNHSRTNVEPILVSACLMGQPVRYNASCVRNDIDAMTWLHTHFELKTFCPEVAAGMSIPRAPAEIDHGTGAEVLDGLKQVKENTGQCVTDQFVAAAHLTLAFCQQHNIRIAILTAFSPSCANSRIYDGSFSGKSTDGRGVTAELLSRNGIKVYNQNELDDLRHFVNA</sequence>
<reference evidence="1" key="1">
    <citation type="submission" date="2021-03" db="EMBL/GenBank/DDBJ databases">
        <title>Complete Genome of Pseudoalteromonas xiamenensis STKMTI.2, a new potential marine bacterium producing anti-Vibrio compounds.</title>
        <authorList>
            <person name="Handayani D.P."/>
            <person name="Isnansetyo A."/>
            <person name="Istiqomah I."/>
            <person name="Jumina J."/>
        </authorList>
    </citation>
    <scope>NUCLEOTIDE SEQUENCE</scope>
    <source>
        <strain evidence="1">STKMTI.2</strain>
        <plasmid evidence="1">unnamed5</plasmid>
    </source>
</reference>